<evidence type="ECO:0000256" key="10">
    <source>
        <dbReference type="RuleBase" id="RU363043"/>
    </source>
</evidence>
<dbReference type="EMBL" id="QRCM01000001">
    <property type="protein sequence ID" value="TXG89096.1"/>
    <property type="molecule type" value="Genomic_DNA"/>
</dbReference>
<dbReference type="InterPro" id="IPR005672">
    <property type="entry name" value="Phosphate_PstA"/>
</dbReference>
<evidence type="ECO:0000259" key="11">
    <source>
        <dbReference type="PROSITE" id="PS50928"/>
    </source>
</evidence>
<evidence type="ECO:0000256" key="4">
    <source>
        <dbReference type="ARBA" id="ARBA00022448"/>
    </source>
</evidence>
<keyword evidence="4" id="KW-0813">Transport</keyword>
<protein>
    <recommendedName>
        <fullName evidence="10">Phosphate transport system permease protein PstA</fullName>
    </recommendedName>
</protein>
<comment type="similarity">
    <text evidence="3 10">Belongs to the binding-protein-dependent transport system permease family. CysTW subfamily.</text>
</comment>
<dbReference type="RefSeq" id="WP_010840190.1">
    <property type="nucleotide sequence ID" value="NZ_QRCM01000001.1"/>
</dbReference>
<comment type="subcellular location">
    <subcellularLocation>
        <location evidence="2 10">Cell membrane</location>
        <topology evidence="2 10">Multi-pass membrane protein</topology>
    </subcellularLocation>
</comment>
<dbReference type="NCBIfam" id="TIGR00974">
    <property type="entry name" value="3a0107s02c"/>
    <property type="match status" value="1"/>
</dbReference>
<keyword evidence="6" id="KW-0592">Phosphate transport</keyword>
<feature type="transmembrane region" description="Helical" evidence="10">
    <location>
        <begin position="156"/>
        <end position="173"/>
    </location>
</feature>
<accession>A0A6P2CCX4</accession>
<dbReference type="InterPro" id="IPR051408">
    <property type="entry name" value="Phosphate_transprt_permease"/>
</dbReference>
<dbReference type="PANTHER" id="PTHR42922:SF1">
    <property type="entry name" value="PHOSPHATE TRANSPORT SYSTEM PERMEASE PROTEIN PSTA"/>
    <property type="match status" value="1"/>
</dbReference>
<dbReference type="Proteomes" id="UP000471120">
    <property type="component" value="Unassembled WGS sequence"/>
</dbReference>
<dbReference type="InterPro" id="IPR000515">
    <property type="entry name" value="MetI-like"/>
</dbReference>
<sequence>MSTSTLDRPIKSPTFTGVGARRRFSDVLATVLVTLAVLIALVPLIWVLVTVVSKGLPAITSSTWFSNSLSGLTASSDGGGVYHALVGTILQGLVCAVISIPFGVFVAIYLVEYADRRSKLARITTFMVDILSGVPSIVAALFIFALWVATFGMPKSGFAVALALVLLMVPIVVRSTEEMLRIVPQDLREASYALGVPKWKTIARIVLPTAGPGIITGIMLAVARVMGETAPLLILVGYAPFINFNLFGGEMGTLPGVMVAEMNNPTEAGSNRVWGAALTLILLIAILNIAAKTIGHFSQVRSK</sequence>
<keyword evidence="8 10" id="KW-1133">Transmembrane helix</keyword>
<feature type="transmembrane region" description="Helical" evidence="10">
    <location>
        <begin position="205"/>
        <end position="226"/>
    </location>
</feature>
<proteinExistence type="inferred from homology"/>
<name>A0A6P2CCX4_9NOCA</name>
<evidence type="ECO:0000256" key="3">
    <source>
        <dbReference type="ARBA" id="ARBA00007069"/>
    </source>
</evidence>
<dbReference type="Pfam" id="PF00528">
    <property type="entry name" value="BPD_transp_1"/>
    <property type="match status" value="1"/>
</dbReference>
<evidence type="ECO:0000313" key="12">
    <source>
        <dbReference type="EMBL" id="TXG89096.1"/>
    </source>
</evidence>
<dbReference type="PROSITE" id="PS50928">
    <property type="entry name" value="ABC_TM1"/>
    <property type="match status" value="1"/>
</dbReference>
<dbReference type="PANTHER" id="PTHR42922">
    <property type="entry name" value="PHOSPHATE TRANSPORT SYSTEM PERMEASE PROTEIN PSTA"/>
    <property type="match status" value="1"/>
</dbReference>
<keyword evidence="9 10" id="KW-0472">Membrane</keyword>
<evidence type="ECO:0000256" key="6">
    <source>
        <dbReference type="ARBA" id="ARBA00022592"/>
    </source>
</evidence>
<evidence type="ECO:0000256" key="7">
    <source>
        <dbReference type="ARBA" id="ARBA00022692"/>
    </source>
</evidence>
<evidence type="ECO:0000256" key="8">
    <source>
        <dbReference type="ARBA" id="ARBA00022989"/>
    </source>
</evidence>
<dbReference type="Gene3D" id="1.10.3720.10">
    <property type="entry name" value="MetI-like"/>
    <property type="match status" value="1"/>
</dbReference>
<feature type="transmembrane region" description="Helical" evidence="10">
    <location>
        <begin position="89"/>
        <end position="111"/>
    </location>
</feature>
<dbReference type="GO" id="GO:0035435">
    <property type="term" value="P:phosphate ion transmembrane transport"/>
    <property type="evidence" value="ECO:0007669"/>
    <property type="project" value="InterPro"/>
</dbReference>
<dbReference type="CDD" id="cd06261">
    <property type="entry name" value="TM_PBP2"/>
    <property type="match status" value="1"/>
</dbReference>
<comment type="function">
    <text evidence="1">Part of the binding-protein-dependent transport system for phosphate; probably responsible for the translocation of the substrate across the membrane.</text>
</comment>
<dbReference type="InterPro" id="IPR035906">
    <property type="entry name" value="MetI-like_sf"/>
</dbReference>
<evidence type="ECO:0000256" key="1">
    <source>
        <dbReference type="ARBA" id="ARBA00003510"/>
    </source>
</evidence>
<dbReference type="GO" id="GO:0005315">
    <property type="term" value="F:phosphate transmembrane transporter activity"/>
    <property type="evidence" value="ECO:0007669"/>
    <property type="project" value="InterPro"/>
</dbReference>
<evidence type="ECO:0000256" key="2">
    <source>
        <dbReference type="ARBA" id="ARBA00004651"/>
    </source>
</evidence>
<feature type="transmembrane region" description="Helical" evidence="10">
    <location>
        <begin position="123"/>
        <end position="150"/>
    </location>
</feature>
<feature type="domain" description="ABC transmembrane type-1" evidence="11">
    <location>
        <begin position="85"/>
        <end position="295"/>
    </location>
</feature>
<reference evidence="12 13" key="1">
    <citation type="submission" date="2018-07" db="EMBL/GenBank/DDBJ databases">
        <title>Genome sequence of Rhodococcus rhodnii ATCC 35071 from Rhodnius prolixus.</title>
        <authorList>
            <person name="Patel V."/>
            <person name="Vogel K.J."/>
        </authorList>
    </citation>
    <scope>NUCLEOTIDE SEQUENCE [LARGE SCALE GENOMIC DNA]</scope>
    <source>
        <strain evidence="12 13">ATCC 35071</strain>
    </source>
</reference>
<keyword evidence="7 10" id="KW-0812">Transmembrane</keyword>
<dbReference type="AlphaFoldDB" id="A0A6P2CCX4"/>
<feature type="transmembrane region" description="Helical" evidence="10">
    <location>
        <begin position="27"/>
        <end position="49"/>
    </location>
</feature>
<feature type="transmembrane region" description="Helical" evidence="10">
    <location>
        <begin position="273"/>
        <end position="291"/>
    </location>
</feature>
<evidence type="ECO:0000256" key="9">
    <source>
        <dbReference type="ARBA" id="ARBA00023136"/>
    </source>
</evidence>
<organism evidence="12 13">
    <name type="scientific">Rhodococcus rhodnii</name>
    <dbReference type="NCBI Taxonomy" id="38312"/>
    <lineage>
        <taxon>Bacteria</taxon>
        <taxon>Bacillati</taxon>
        <taxon>Actinomycetota</taxon>
        <taxon>Actinomycetes</taxon>
        <taxon>Mycobacteriales</taxon>
        <taxon>Nocardiaceae</taxon>
        <taxon>Rhodococcus</taxon>
    </lineage>
</organism>
<dbReference type="GO" id="GO:0005886">
    <property type="term" value="C:plasma membrane"/>
    <property type="evidence" value="ECO:0007669"/>
    <property type="project" value="UniProtKB-SubCell"/>
</dbReference>
<evidence type="ECO:0000313" key="13">
    <source>
        <dbReference type="Proteomes" id="UP000471120"/>
    </source>
</evidence>
<keyword evidence="5 10" id="KW-1003">Cell membrane</keyword>
<gene>
    <name evidence="12" type="ORF">DW322_01085</name>
</gene>
<evidence type="ECO:0000256" key="5">
    <source>
        <dbReference type="ARBA" id="ARBA00022475"/>
    </source>
</evidence>
<comment type="caution">
    <text evidence="12">The sequence shown here is derived from an EMBL/GenBank/DDBJ whole genome shotgun (WGS) entry which is preliminary data.</text>
</comment>
<dbReference type="SUPFAM" id="SSF161098">
    <property type="entry name" value="MetI-like"/>
    <property type="match status" value="1"/>
</dbReference>